<evidence type="ECO:0000313" key="5">
    <source>
        <dbReference type="EMBL" id="OQE05503.1"/>
    </source>
</evidence>
<dbReference type="PANTHER" id="PTHR47966">
    <property type="entry name" value="BETA-SITE APP-CLEAVING ENZYME, ISOFORM A-RELATED"/>
    <property type="match status" value="1"/>
</dbReference>
<dbReference type="GO" id="GO:0006508">
    <property type="term" value="P:proteolysis"/>
    <property type="evidence" value="ECO:0007669"/>
    <property type="project" value="InterPro"/>
</dbReference>
<dbReference type="STRING" id="29845.A0A1V6RVS1"/>
<dbReference type="EMBL" id="MDYP01000024">
    <property type="protein sequence ID" value="OQE05503.1"/>
    <property type="molecule type" value="Genomic_DNA"/>
</dbReference>
<accession>A0A1V6RVS1</accession>
<feature type="signal peptide" evidence="3">
    <location>
        <begin position="1"/>
        <end position="18"/>
    </location>
</feature>
<dbReference type="Pfam" id="PF00026">
    <property type="entry name" value="Asp"/>
    <property type="match status" value="2"/>
</dbReference>
<feature type="chain" id="PRO_5012754268" description="Peptidase A1 domain-containing protein" evidence="3">
    <location>
        <begin position="19"/>
        <end position="437"/>
    </location>
</feature>
<evidence type="ECO:0000256" key="3">
    <source>
        <dbReference type="SAM" id="SignalP"/>
    </source>
</evidence>
<dbReference type="PANTHER" id="PTHR47966:SF51">
    <property type="entry name" value="BETA-SITE APP-CLEAVING ENZYME, ISOFORM A-RELATED"/>
    <property type="match status" value="1"/>
</dbReference>
<dbReference type="PRINTS" id="PR00792">
    <property type="entry name" value="PEPSIN"/>
</dbReference>
<dbReference type="AlphaFoldDB" id="A0A1V6RVS1"/>
<evidence type="ECO:0000259" key="4">
    <source>
        <dbReference type="PROSITE" id="PS51767"/>
    </source>
</evidence>
<keyword evidence="6" id="KW-1185">Reference proteome</keyword>
<gene>
    <name evidence="5" type="ORF">PENVUL_c024G10179</name>
</gene>
<dbReference type="GO" id="GO:0004190">
    <property type="term" value="F:aspartic-type endopeptidase activity"/>
    <property type="evidence" value="ECO:0007669"/>
    <property type="project" value="InterPro"/>
</dbReference>
<dbReference type="InterPro" id="IPR001461">
    <property type="entry name" value="Aspartic_peptidase_A1"/>
</dbReference>
<evidence type="ECO:0000256" key="2">
    <source>
        <dbReference type="ARBA" id="ARBA00022801"/>
    </source>
</evidence>
<dbReference type="InterPro" id="IPR021109">
    <property type="entry name" value="Peptidase_aspartic_dom_sf"/>
</dbReference>
<dbReference type="Gene3D" id="2.40.70.10">
    <property type="entry name" value="Acid Proteases"/>
    <property type="match status" value="2"/>
</dbReference>
<comment type="caution">
    <text evidence="5">The sequence shown here is derived from an EMBL/GenBank/DDBJ whole genome shotgun (WGS) entry which is preliminary data.</text>
</comment>
<name>A0A1V6RVS1_9EURO</name>
<protein>
    <recommendedName>
        <fullName evidence="4">Peptidase A1 domain-containing protein</fullName>
    </recommendedName>
</protein>
<evidence type="ECO:0000313" key="6">
    <source>
        <dbReference type="Proteomes" id="UP000191518"/>
    </source>
</evidence>
<dbReference type="OrthoDB" id="771136at2759"/>
<reference evidence="6" key="1">
    <citation type="journal article" date="2017" name="Nat. Microbiol.">
        <title>Global analysis of biosynthetic gene clusters reveals vast potential of secondary metabolite production in Penicillium species.</title>
        <authorList>
            <person name="Nielsen J.C."/>
            <person name="Grijseels S."/>
            <person name="Prigent S."/>
            <person name="Ji B."/>
            <person name="Dainat J."/>
            <person name="Nielsen K.F."/>
            <person name="Frisvad J.C."/>
            <person name="Workman M."/>
            <person name="Nielsen J."/>
        </authorList>
    </citation>
    <scope>NUCLEOTIDE SEQUENCE [LARGE SCALE GENOMIC DNA]</scope>
    <source>
        <strain evidence="6">IBT 29486</strain>
    </source>
</reference>
<feature type="domain" description="Peptidase A1" evidence="4">
    <location>
        <begin position="40"/>
        <end position="432"/>
    </location>
</feature>
<dbReference type="SUPFAM" id="SSF50630">
    <property type="entry name" value="Acid proteases"/>
    <property type="match status" value="1"/>
</dbReference>
<keyword evidence="2" id="KW-0378">Hydrolase</keyword>
<keyword evidence="3" id="KW-0732">Signal</keyword>
<dbReference type="InterPro" id="IPR033121">
    <property type="entry name" value="PEPTIDASE_A1"/>
</dbReference>
<comment type="similarity">
    <text evidence="1">Belongs to the peptidase A1 family.</text>
</comment>
<dbReference type="PROSITE" id="PS51767">
    <property type="entry name" value="PEPTIDASE_A1"/>
    <property type="match status" value="1"/>
</dbReference>
<proteinExistence type="inferred from homology"/>
<dbReference type="Proteomes" id="UP000191518">
    <property type="component" value="Unassembled WGS sequence"/>
</dbReference>
<organism evidence="5 6">
    <name type="scientific">Penicillium vulpinum</name>
    <dbReference type="NCBI Taxonomy" id="29845"/>
    <lineage>
        <taxon>Eukaryota</taxon>
        <taxon>Fungi</taxon>
        <taxon>Dikarya</taxon>
        <taxon>Ascomycota</taxon>
        <taxon>Pezizomycotina</taxon>
        <taxon>Eurotiomycetes</taxon>
        <taxon>Eurotiomycetidae</taxon>
        <taxon>Eurotiales</taxon>
        <taxon>Aspergillaceae</taxon>
        <taxon>Penicillium</taxon>
    </lineage>
</organism>
<sequence length="437" mass="48555">MYFLFAFLVLCLAAIGYSHPSGPSASRPVSIPAFWTTYGYVFNITVGTPPQQLAVLSDWTWVSLFTRSGRCNDVYDVSRCVTEGQEYFDEKKSTTFKNTTLGSFTWPNTAFAPDFTVDYGRDSVCTGTLCTKRTILQLSDFPYDGDIIPIQEFGGIYGLAPVTPHADPRFVPHFYQAWKRGETSPRVGWNSCAKLSSSQPCLDGDAKYVFGGSDTTLYNQSELTWFRTKNTSYITATKSLYYPQPNDLWATRWTGGWIATQDGNWSRNYAVDFTNVGHDKKAITTTAMAILDEGSEGLGTALSADAYAQMVQMTSASPASNETIAAIRSQGTSSGTGTQQQPWYLVNCTNTAHFPSIVYELDGRANYTVGPEDYIQKLYATGECYLNINIWPYVDQKGNWKKGNSKVLLLGLGFLQKLYVVFDYEKSKFGLAPLKAQ</sequence>
<evidence type="ECO:0000256" key="1">
    <source>
        <dbReference type="ARBA" id="ARBA00007447"/>
    </source>
</evidence>